<feature type="region of interest" description="Disordered" evidence="1">
    <location>
        <begin position="675"/>
        <end position="709"/>
    </location>
</feature>
<keyword evidence="4" id="KW-1185">Reference proteome</keyword>
<evidence type="ECO:0000313" key="4">
    <source>
        <dbReference type="Proteomes" id="UP000240830"/>
    </source>
</evidence>
<protein>
    <submittedName>
        <fullName evidence="3">Uncharacterized protein</fullName>
    </submittedName>
</protein>
<feature type="compositionally biased region" description="Polar residues" evidence="1">
    <location>
        <begin position="1271"/>
        <end position="1281"/>
    </location>
</feature>
<feature type="compositionally biased region" description="Low complexity" evidence="1">
    <location>
        <begin position="1242"/>
        <end position="1251"/>
    </location>
</feature>
<dbReference type="EMBL" id="MTSL01000150">
    <property type="protein sequence ID" value="PJF17946.1"/>
    <property type="molecule type" value="Genomic_DNA"/>
</dbReference>
<feature type="compositionally biased region" description="Basic and acidic residues" evidence="1">
    <location>
        <begin position="675"/>
        <end position="691"/>
    </location>
</feature>
<feature type="chain" id="PRO_5014181948" evidence="2">
    <location>
        <begin position="18"/>
        <end position="2569"/>
    </location>
</feature>
<feature type="compositionally biased region" description="Polar residues" evidence="1">
    <location>
        <begin position="2395"/>
        <end position="2404"/>
    </location>
</feature>
<feature type="signal peptide" evidence="2">
    <location>
        <begin position="1"/>
        <end position="17"/>
    </location>
</feature>
<feature type="compositionally biased region" description="Polar residues" evidence="1">
    <location>
        <begin position="2161"/>
        <end position="2171"/>
    </location>
</feature>
<dbReference type="Proteomes" id="UP000240830">
    <property type="component" value="Unassembled WGS sequence"/>
</dbReference>
<feature type="region of interest" description="Disordered" evidence="1">
    <location>
        <begin position="1627"/>
        <end position="1648"/>
    </location>
</feature>
<feature type="compositionally biased region" description="Polar residues" evidence="1">
    <location>
        <begin position="1252"/>
        <end position="1264"/>
    </location>
</feature>
<organism evidence="3 4">
    <name type="scientific">Paramicrosporidium saccamoebae</name>
    <dbReference type="NCBI Taxonomy" id="1246581"/>
    <lineage>
        <taxon>Eukaryota</taxon>
        <taxon>Fungi</taxon>
        <taxon>Fungi incertae sedis</taxon>
        <taxon>Cryptomycota</taxon>
        <taxon>Cryptomycota incertae sedis</taxon>
        <taxon>Paramicrosporidium</taxon>
    </lineage>
</organism>
<feature type="compositionally biased region" description="Polar residues" evidence="1">
    <location>
        <begin position="1633"/>
        <end position="1642"/>
    </location>
</feature>
<feature type="region of interest" description="Disordered" evidence="1">
    <location>
        <begin position="1242"/>
        <end position="1300"/>
    </location>
</feature>
<evidence type="ECO:0000256" key="2">
    <source>
        <dbReference type="SAM" id="SignalP"/>
    </source>
</evidence>
<keyword evidence="2" id="KW-0732">Signal</keyword>
<gene>
    <name evidence="3" type="ORF">PSACC_02259</name>
</gene>
<reference evidence="3 4" key="1">
    <citation type="submission" date="2016-10" db="EMBL/GenBank/DDBJ databases">
        <title>The genome of Paramicrosporidium saccamoebae is the missing link in understanding Cryptomycota and Microsporidia evolution.</title>
        <authorList>
            <person name="Quandt C.A."/>
            <person name="Beaudet D."/>
            <person name="Corsaro D."/>
            <person name="Michel R."/>
            <person name="Corradi N."/>
            <person name="James T."/>
        </authorList>
    </citation>
    <scope>NUCLEOTIDE SEQUENCE [LARGE SCALE GENOMIC DNA]</scope>
    <source>
        <strain evidence="3 4">KSL3</strain>
    </source>
</reference>
<evidence type="ECO:0000256" key="1">
    <source>
        <dbReference type="SAM" id="MobiDB-lite"/>
    </source>
</evidence>
<feature type="region of interest" description="Disordered" evidence="1">
    <location>
        <begin position="2150"/>
        <end position="2195"/>
    </location>
</feature>
<sequence>MIVYWALVVGLCRCSFSNPTWLYRSESSEESWSIDNVFPGLYATNENGSSTLAIPPHAVEMTLAYRPTEGYQELYESLLSDDPPYFATYEGADFNLSSDEAYQVKWSQVLFPKSIPRQAPLESLQRVAPTPMSKIATPVVEVVAIPTPVDPADTISEPIVKLPDNKHMDNEQREQDTKHCFVQSNQAGSKPHEHLNQKKTVGVPITDLKPRGNTLLPPTANTVVAQPPHSPPQSIPRLAIHRSAGTSSQSMPERSASRAVWFKDGVGKKFSSQVARIDGKSHIFFSKYHIYGVALPKMGTACMECRHTAMGYRINHDRMVFLDGYKIDGERKWGRDADWAIHAFNKSGLQDPPKQFDFVSSLLEKAFSGAVSSPQAHNSVQRDNDSRLPSSVVPKAMGRPPVRYFTHVSPATFKGTKSEKPADRVSWFTDAKNLYSLSQTTKQNNIISPIVFAQWHYYGVLLPSRSRLPNISVANSAMGGIIDHSRIVFLDGHRDDTKWKQTFESRWEDGGRLMIFWALVFGLCKCSVSNPTWLYRSESYEENWSVESVFPGLYTTDGDGASTLTVPPHAVEMVSIYPRDEGLQELRKSLLTDDLPYFYAYEGAGFNLSSDEIYQVKWSHVPLSKSVPRQAPLESLQRVSPVPNPTMMTPTVEVPDIISPVGPVNAILAPSAKLPDTRHLEHEQPDQDPGHRSVQSNLVTNRPHEHPSQVRTFGVPIVGLKSRLTTLSLPLNPQLATKPVANRLTSTSNQPVLKRPVNRAVWFKSGANRKFSSYKVPRKKTPPALFSQRHMYGVAEPAMRATSMVSTMRAMGFRINHSRMVFFDGYKMGNEVEKGSKAEKNQLLASNWLVRSNWVIESVRILTREYGMIVFWALIVGLCKCSSSKPTWLHRIERSEENWSIDNVFPGLYTTNEDGLSELLVPPRALELSLAHRPAECHQEFHYSLLSDDPPYFCAYEGVDFNLSSDEVYQVKWSQMPRSKSASRQESLESSQAVAQTPMSTIVASAVEAPDVPPPADPVNTLPPPIGNVSDIKHLERDLNCRPGQPKQAISRPCERLNQTRRLSAPITGLDSKMTTLLSSTANTVVAQPPSFNAQSTTRPDIHRSVDAAHRSVPERSESRVVWFEEGVEQSFSSPNSSVDKSSRVFFPQYHIYGVALPNMRTALLGGKYAAMGYRISHKRMLFLDGYKRTKKAKQSQVDDANRPRRVFTEPSLCVVATISVSQNSLKKIKFISSRWEESSKRASPSAISSPQATHHGQSSPHSNVQRDNEPQSSSPVTSRTMAKPSTKHLPPTSPEIFNGTKVKESAGRANWFPRFLPLCYLSQTTTQNTMVPISFAQWYYYGTLTPLKARLPGLSIANTMSPRFVLSPSLRLNNNYLNELSFCQSTDRRSVISVCFELHVDSNIKPSAVAIYSMKDTCQIQVDSLSHTALIGRCKIAGILDSTGLGSSTGCLMILLWALVFGLCRCSFSNPTWLYRSESSEESWSVDNVFPGLYATHEDGSSTLVVPPHSVEMTFAYLPDENPQELCKSLLAYDPPCLAAYEGADFNLPPDEVYQVKWSQAPLSKSVLRRAPVETLYMGAKTPVSTIVTSVVEAPDVPPPADPVNTLLPPIGDVSGIELLEDKQLDQDPKSHSVQSKQAISSPREHSNQIRTFGMPIVGLNSRVATPLSPIVNTVVPQPPHSNPLMMTRPVVHRPTASSNHSMPEGTENRAVWFEDGVEKESSSADFSIDENPQISFSKYHMYGVALPNTSATFMMGKYVAMGYRINHDRMVFLDGYKRKRESNQGRVSDLNWSKYIVNEATLRAENNLSSQFKFVSDGPEESSKRTLPGACSPPQAVHHEQFVPNSNHQRDNEPRPPISVTSRTMEGPSAKDFILTSPGMFNVTTPGMLAERANWFARARNLYSSSQPTMQDNMLPVTFAQWHYYGVLAPPKNKRANLSIANSIMGGQSSHDRIVFLDGCQTESKWKQTFESRWEDGDINATSLGVEKVRDLCSFSNPTWLYRSESSEESWSVDNVFPGLYATHEDGSSTLAVPPHAVEMTFAYRPDENRQESCKSLLTDDSPYFTAYEGTDFNLPSDEVYQVKWSQAPLSKSASRQAPLESLKRVAPTPMSKIATPVVEVVAIPTPIAPADTISELIVKLPDNKHMDNEQREQDTKSHSVQSEQTISGSHEHLSQVGSFGAPITGPKSGGNTLLAPIASTVMAQPPHSNPESSTRPVIHQLADSSRQPTPERSESRVLWFGDGMKEAPSFNNFSIYKNSQISFSKYHMYGVALPNSRTTFMKGKYVAMGYRINHDRMVFLDGYKRKRETKQDRVGDLTWSNYIVNEATLRAGNVKQIYPLETDEEPSLCIVATISVSRNPSSIFNFVSNGPEESSKRTLPGACSPPQAVYHKQSSSHSNFQRGDEPRLPPPVASNMMVRPYARQPLPAFPATFNAAKSREPSGRAKWFARARQFYSLSQIATVKTVPPVGFAQWHYYGVLAPLKGRFARLSIADSSMGGHISHNRIVFSDGCQAGARWKKTFMNRWKNSDIDETTLGAEKEPSLCFAAVIAVSQQLSKWNELLPSY</sequence>
<comment type="caution">
    <text evidence="3">The sequence shown here is derived from an EMBL/GenBank/DDBJ whole genome shotgun (WGS) entry which is preliminary data.</text>
</comment>
<name>A0A2H9TJM6_9FUNG</name>
<accession>A0A2H9TJM6</accession>
<evidence type="ECO:0000313" key="3">
    <source>
        <dbReference type="EMBL" id="PJF17946.1"/>
    </source>
</evidence>
<feature type="compositionally biased region" description="Basic and acidic residues" evidence="1">
    <location>
        <begin position="2150"/>
        <end position="2160"/>
    </location>
</feature>
<proteinExistence type="predicted"/>
<feature type="region of interest" description="Disordered" evidence="1">
    <location>
        <begin position="1816"/>
        <end position="1868"/>
    </location>
</feature>
<feature type="region of interest" description="Disordered" evidence="1">
    <location>
        <begin position="2390"/>
        <end position="2412"/>
    </location>
</feature>